<evidence type="ECO:0000259" key="11">
    <source>
        <dbReference type="Pfam" id="PF00593"/>
    </source>
</evidence>
<keyword evidence="6 8" id="KW-0472">Membrane</keyword>
<dbReference type="PANTHER" id="PTHR47234:SF3">
    <property type="entry name" value="SECRETIN_TONB SHORT N-TERMINAL DOMAIN-CONTAINING PROTEIN"/>
    <property type="match status" value="1"/>
</dbReference>
<dbReference type="InterPro" id="IPR037066">
    <property type="entry name" value="Plug_dom_sf"/>
</dbReference>
<dbReference type="Pfam" id="PF07715">
    <property type="entry name" value="Plug"/>
    <property type="match status" value="1"/>
</dbReference>
<comment type="subcellular location">
    <subcellularLocation>
        <location evidence="1 8">Cell outer membrane</location>
        <topology evidence="1 8">Multi-pass membrane protein</topology>
    </subcellularLocation>
</comment>
<evidence type="ECO:0000256" key="6">
    <source>
        <dbReference type="ARBA" id="ARBA00023136"/>
    </source>
</evidence>
<dbReference type="EMBL" id="JADKFW010000004">
    <property type="protein sequence ID" value="MBK9717085.1"/>
    <property type="molecule type" value="Genomic_DNA"/>
</dbReference>
<evidence type="ECO:0000256" key="1">
    <source>
        <dbReference type="ARBA" id="ARBA00004571"/>
    </source>
</evidence>
<dbReference type="GO" id="GO:0009279">
    <property type="term" value="C:cell outer membrane"/>
    <property type="evidence" value="ECO:0007669"/>
    <property type="project" value="UniProtKB-SubCell"/>
</dbReference>
<reference evidence="13 14" key="1">
    <citation type="submission" date="2020-10" db="EMBL/GenBank/DDBJ databases">
        <title>Connecting structure to function with the recovery of over 1000 high-quality activated sludge metagenome-assembled genomes encoding full-length rRNA genes using long-read sequencing.</title>
        <authorList>
            <person name="Singleton C.M."/>
            <person name="Petriglieri F."/>
            <person name="Kristensen J.M."/>
            <person name="Kirkegaard R.H."/>
            <person name="Michaelsen T.Y."/>
            <person name="Andersen M.H."/>
            <person name="Karst S.M."/>
            <person name="Dueholm M.S."/>
            <person name="Nielsen P.H."/>
            <person name="Albertsen M."/>
        </authorList>
    </citation>
    <scope>NUCLEOTIDE SEQUENCE [LARGE SCALE GENOMIC DNA]</scope>
    <source>
        <strain evidence="13">Ribe_18-Q3-R11-54_BAT3C.373</strain>
    </source>
</reference>
<dbReference type="PANTHER" id="PTHR47234">
    <property type="match status" value="1"/>
</dbReference>
<dbReference type="PROSITE" id="PS52016">
    <property type="entry name" value="TONB_DEPENDENT_REC_3"/>
    <property type="match status" value="1"/>
</dbReference>
<proteinExistence type="inferred from homology"/>
<dbReference type="Gene3D" id="2.60.40.1120">
    <property type="entry name" value="Carboxypeptidase-like, regulatory domain"/>
    <property type="match status" value="1"/>
</dbReference>
<accession>A0A9D7XDV3</accession>
<evidence type="ECO:0000259" key="12">
    <source>
        <dbReference type="Pfam" id="PF07715"/>
    </source>
</evidence>
<keyword evidence="5 9" id="KW-0798">TonB box</keyword>
<comment type="caution">
    <text evidence="13">The sequence shown here is derived from an EMBL/GenBank/DDBJ whole genome shotgun (WGS) entry which is preliminary data.</text>
</comment>
<keyword evidence="4 8" id="KW-0812">Transmembrane</keyword>
<keyword evidence="7 8" id="KW-0998">Cell outer membrane</keyword>
<feature type="domain" description="TonB-dependent receptor plug" evidence="12">
    <location>
        <begin position="119"/>
        <end position="239"/>
    </location>
</feature>
<dbReference type="InterPro" id="IPR036942">
    <property type="entry name" value="Beta-barrel_TonB_sf"/>
</dbReference>
<gene>
    <name evidence="13" type="ORF">IPO85_06155</name>
</gene>
<dbReference type="Gene3D" id="2.170.130.10">
    <property type="entry name" value="TonB-dependent receptor, plug domain"/>
    <property type="match status" value="1"/>
</dbReference>
<name>A0A9D7XDV3_9BACT</name>
<evidence type="ECO:0000256" key="2">
    <source>
        <dbReference type="ARBA" id="ARBA00022448"/>
    </source>
</evidence>
<evidence type="ECO:0000313" key="13">
    <source>
        <dbReference type="EMBL" id="MBK9717085.1"/>
    </source>
</evidence>
<evidence type="ECO:0000256" key="5">
    <source>
        <dbReference type="ARBA" id="ARBA00023077"/>
    </source>
</evidence>
<evidence type="ECO:0000256" key="8">
    <source>
        <dbReference type="PROSITE-ProRule" id="PRU01360"/>
    </source>
</evidence>
<protein>
    <submittedName>
        <fullName evidence="13">TonB-dependent receptor</fullName>
    </submittedName>
</protein>
<evidence type="ECO:0000256" key="9">
    <source>
        <dbReference type="RuleBase" id="RU003357"/>
    </source>
</evidence>
<dbReference type="Gene3D" id="2.40.170.20">
    <property type="entry name" value="TonB-dependent receptor, beta-barrel domain"/>
    <property type="match status" value="1"/>
</dbReference>
<dbReference type="SUPFAM" id="SSF56935">
    <property type="entry name" value="Porins"/>
    <property type="match status" value="1"/>
</dbReference>
<dbReference type="SUPFAM" id="SSF49464">
    <property type="entry name" value="Carboxypeptidase regulatory domain-like"/>
    <property type="match status" value="1"/>
</dbReference>
<keyword evidence="2 8" id="KW-0813">Transport</keyword>
<dbReference type="Proteomes" id="UP000808349">
    <property type="component" value="Unassembled WGS sequence"/>
</dbReference>
<keyword evidence="13" id="KW-0675">Receptor</keyword>
<dbReference type="InterPro" id="IPR039426">
    <property type="entry name" value="TonB-dep_rcpt-like"/>
</dbReference>
<dbReference type="InterPro" id="IPR000531">
    <property type="entry name" value="Beta-barrel_TonB"/>
</dbReference>
<feature type="signal peptide" evidence="10">
    <location>
        <begin position="1"/>
        <end position="21"/>
    </location>
</feature>
<feature type="domain" description="TonB-dependent receptor-like beta-barrel" evidence="11">
    <location>
        <begin position="374"/>
        <end position="882"/>
    </location>
</feature>
<keyword evidence="3 8" id="KW-1134">Transmembrane beta strand</keyword>
<organism evidence="13 14">
    <name type="scientific">Candidatus Defluviibacterium haderslevense</name>
    <dbReference type="NCBI Taxonomy" id="2981993"/>
    <lineage>
        <taxon>Bacteria</taxon>
        <taxon>Pseudomonadati</taxon>
        <taxon>Bacteroidota</taxon>
        <taxon>Saprospiria</taxon>
        <taxon>Saprospirales</taxon>
        <taxon>Saprospiraceae</taxon>
        <taxon>Candidatus Defluviibacterium</taxon>
    </lineage>
</organism>
<evidence type="ECO:0000256" key="7">
    <source>
        <dbReference type="ARBA" id="ARBA00023237"/>
    </source>
</evidence>
<dbReference type="Pfam" id="PF13715">
    <property type="entry name" value="CarbopepD_reg_2"/>
    <property type="match status" value="1"/>
</dbReference>
<sequence length="928" mass="102541">MKKVILYSVSIFMLIPFFSVAQTTMITGKVYDSKTGDPLVGANIVLLNDVKGTLTDLSGNYSISATNKSTLVISYLGYVTQTYQLQGETSHNFSLVAEQTNLDQVIVVGSRRPGRILIESTSPVDVVNIKQQTGSTARMDLTSILNYAAPSMNYNKQSGSDGSDHIELATLRGLGPDQSLVVINGKRRHQTALVSVFGTRGRGNSGTDLNAFPAAAIDRVEILRDGASAQYGSDAIAGVINLILKKNTGEFSFNAGYSGYYDKKFNPYFKKELNQYVYEKALDGQTFAADVNYGFGLGKEGSFVNLTLQYLDGGKTYRQSLDQNFDAEYGLPVNIYRRAHGDGSLTSIGGFLNAEYPLSEKLKIYSFGGYNLKDADSYAFTRNFSTRPDRFVTDSMDQIIIVKDIIRNSDSTATANADQYYNPHIQTKIKDFSAAVGIKREFKSGWNWDLSNVSGQNDFHFYGDQTFNASLGNPNKNHFDDGGFSFFQNTSNFNVSKEISGILHGMNLAAGAEYRMEQYKLYAGEEASYKNYNDAKATGSQGFPGYQPNDAVNSSRSASAIYTDLEFDVTKAWLVNTAIRLENYSDFGFTHNYKIASIYKTNQNFNIRGSLSTGFRAPSLQQINFSSTFTTVQGGTISEVKIAPNDNIITKAAGIPKLKEEKSINANIGYSWRLNNNLNISYDFYWVKIKDRVVLSGQFDASDNTLDTALTNALKDLNVGLAQFFANAVNTTNRGIDIVIDYNKKCGSSRYRLLTTANFQRMSINKINVPNKLNDTESHQKQFLSDREQAFILASAPPIKMGINLEYGYKKLNVGTRLSYFGKTKILGYGQDGLGINPTIPTDDESRNVADSYLYNGKWVTDIYLSYSITKNINLNLGADNLFNIHPDLGAVSGAKWWAFNNETGGPWDAVQMGGNGLRLFGKLGLTF</sequence>
<feature type="chain" id="PRO_5039579899" evidence="10">
    <location>
        <begin position="22"/>
        <end position="928"/>
    </location>
</feature>
<dbReference type="AlphaFoldDB" id="A0A9D7XDV3"/>
<evidence type="ECO:0000313" key="14">
    <source>
        <dbReference type="Proteomes" id="UP000808349"/>
    </source>
</evidence>
<dbReference type="Pfam" id="PF00593">
    <property type="entry name" value="TonB_dep_Rec_b-barrel"/>
    <property type="match status" value="1"/>
</dbReference>
<keyword evidence="10" id="KW-0732">Signal</keyword>
<dbReference type="InterPro" id="IPR012910">
    <property type="entry name" value="Plug_dom"/>
</dbReference>
<evidence type="ECO:0000256" key="4">
    <source>
        <dbReference type="ARBA" id="ARBA00022692"/>
    </source>
</evidence>
<evidence type="ECO:0000256" key="10">
    <source>
        <dbReference type="SAM" id="SignalP"/>
    </source>
</evidence>
<comment type="similarity">
    <text evidence="8 9">Belongs to the TonB-dependent receptor family.</text>
</comment>
<dbReference type="InterPro" id="IPR008969">
    <property type="entry name" value="CarboxyPept-like_regulatory"/>
</dbReference>
<evidence type="ECO:0000256" key="3">
    <source>
        <dbReference type="ARBA" id="ARBA00022452"/>
    </source>
</evidence>